<gene>
    <name evidence="1" type="ORF">Acor_12050</name>
</gene>
<sequence length="183" mass="19254">MAPAQALTDTFEALARRRALRLPLTGLTLHELAQLAPAGTPEDNLRSPHDRTGGNPFFATELIGHRAAGAVPPGVRDVVLGRISRLPRPTADLLRLAATTGGEFDLALVARVAGLSLGAALDRLEPAMAAALITERSPGCFGFAHAVVRETLTEGMSSLRRAHLNAEIAPRKNTLAGPRPCPP</sequence>
<protein>
    <submittedName>
        <fullName evidence="1">Uncharacterized protein</fullName>
    </submittedName>
</protein>
<keyword evidence="2" id="KW-1185">Reference proteome</keyword>
<dbReference type="OrthoDB" id="134712at2"/>
<name>A0A5M3VTY1_9ACTN</name>
<accession>A0A5M3VTY1</accession>
<dbReference type="Proteomes" id="UP000334990">
    <property type="component" value="Unassembled WGS sequence"/>
</dbReference>
<organism evidence="1 2">
    <name type="scientific">Acrocarpospora corrugata</name>
    <dbReference type="NCBI Taxonomy" id="35763"/>
    <lineage>
        <taxon>Bacteria</taxon>
        <taxon>Bacillati</taxon>
        <taxon>Actinomycetota</taxon>
        <taxon>Actinomycetes</taxon>
        <taxon>Streptosporangiales</taxon>
        <taxon>Streptosporangiaceae</taxon>
        <taxon>Acrocarpospora</taxon>
    </lineage>
</organism>
<reference evidence="1 2" key="1">
    <citation type="submission" date="2019-10" db="EMBL/GenBank/DDBJ databases">
        <title>Whole genome shotgun sequence of Acrocarpospora corrugata NBRC 13972.</title>
        <authorList>
            <person name="Ichikawa N."/>
            <person name="Kimura A."/>
            <person name="Kitahashi Y."/>
            <person name="Komaki H."/>
            <person name="Oguchi A."/>
        </authorList>
    </citation>
    <scope>NUCLEOTIDE SEQUENCE [LARGE SCALE GENOMIC DNA]</scope>
    <source>
        <strain evidence="1 2">NBRC 13972</strain>
    </source>
</reference>
<dbReference type="RefSeq" id="WP_155335563.1">
    <property type="nucleotide sequence ID" value="NZ_BAAABN010000093.1"/>
</dbReference>
<evidence type="ECO:0000313" key="2">
    <source>
        <dbReference type="Proteomes" id="UP000334990"/>
    </source>
</evidence>
<dbReference type="EMBL" id="BLAD01000039">
    <property type="protein sequence ID" value="GER99141.1"/>
    <property type="molecule type" value="Genomic_DNA"/>
</dbReference>
<evidence type="ECO:0000313" key="1">
    <source>
        <dbReference type="EMBL" id="GER99141.1"/>
    </source>
</evidence>
<comment type="caution">
    <text evidence="1">The sequence shown here is derived from an EMBL/GenBank/DDBJ whole genome shotgun (WGS) entry which is preliminary data.</text>
</comment>
<proteinExistence type="predicted"/>
<dbReference type="AlphaFoldDB" id="A0A5M3VTY1"/>